<gene>
    <name evidence="3" type="ORF">MBEHAL_0588</name>
</gene>
<dbReference type="InterPro" id="IPR003010">
    <property type="entry name" value="C-N_Hydrolase"/>
</dbReference>
<evidence type="ECO:0000256" key="1">
    <source>
        <dbReference type="ARBA" id="ARBA00022801"/>
    </source>
</evidence>
<evidence type="ECO:0000313" key="4">
    <source>
        <dbReference type="Proteomes" id="UP000016986"/>
    </source>
</evidence>
<keyword evidence="1" id="KW-0378">Hydrolase</keyword>
<name>U3AAR7_9EURY</name>
<proteinExistence type="predicted"/>
<organism evidence="3 4">
    <name type="scientific">Halarchaeum acidiphilum MH1-52-1</name>
    <dbReference type="NCBI Taxonomy" id="1261545"/>
    <lineage>
        <taxon>Archaea</taxon>
        <taxon>Methanobacteriati</taxon>
        <taxon>Methanobacteriota</taxon>
        <taxon>Stenosarchaea group</taxon>
        <taxon>Halobacteria</taxon>
        <taxon>Halobacteriales</taxon>
        <taxon>Halobacteriaceae</taxon>
    </lineage>
</organism>
<accession>U3AAR7</accession>
<dbReference type="EMBL" id="BATA01000009">
    <property type="protein sequence ID" value="GAD51828.1"/>
    <property type="molecule type" value="Genomic_DNA"/>
</dbReference>
<dbReference type="eggNOG" id="arCOG00062">
    <property type="taxonomic scope" value="Archaea"/>
</dbReference>
<dbReference type="InterPro" id="IPR036526">
    <property type="entry name" value="C-N_Hydrolase_sf"/>
</dbReference>
<sequence>MATPVTVGVVQADPTVGNVEANRCALDDATADIVAAGADFIVLPELANTGCVFETREEAFELAEPADGPTISAWCETVADAGIWLVGGFAERDGNTLYNSAAVVSPDGLETVYRKVPLWDREHLFLRAGRRWAPHHQHAVWALRCACL</sequence>
<comment type="caution">
    <text evidence="3">The sequence shown here is derived from an EMBL/GenBank/DDBJ whole genome shotgun (WGS) entry which is preliminary data.</text>
</comment>
<dbReference type="PANTHER" id="PTHR43674:SF2">
    <property type="entry name" value="BETA-UREIDOPROPIONASE"/>
    <property type="match status" value="1"/>
</dbReference>
<dbReference type="Pfam" id="PF00795">
    <property type="entry name" value="CN_hydrolase"/>
    <property type="match status" value="1"/>
</dbReference>
<dbReference type="Gene3D" id="3.60.110.10">
    <property type="entry name" value="Carbon-nitrogen hydrolase"/>
    <property type="match status" value="1"/>
</dbReference>
<protein>
    <submittedName>
        <fullName evidence="3">Aliphatic amidase amiE</fullName>
    </submittedName>
</protein>
<dbReference type="InterPro" id="IPR050345">
    <property type="entry name" value="Aliph_Amidase/BUP"/>
</dbReference>
<feature type="domain" description="CN hydrolase" evidence="2">
    <location>
        <begin position="5"/>
        <end position="148"/>
    </location>
</feature>
<dbReference type="AlphaFoldDB" id="U3AAR7"/>
<dbReference type="Proteomes" id="UP000016986">
    <property type="component" value="Unassembled WGS sequence"/>
</dbReference>
<evidence type="ECO:0000259" key="2">
    <source>
        <dbReference type="PROSITE" id="PS50263"/>
    </source>
</evidence>
<reference evidence="3 4" key="1">
    <citation type="submission" date="2013-09" db="EMBL/GenBank/DDBJ databases">
        <title>Whole genome sequencing of Halarchaeum acidiphilum strain MH1-52-1.</title>
        <authorList>
            <person name="Shimane Y."/>
            <person name="Minegishi H."/>
            <person name="Nishi S."/>
            <person name="Echigo A."/>
            <person name="Shuto A."/>
            <person name="Konishi M."/>
            <person name="Ito T."/>
            <person name="Ohkuma M."/>
            <person name="Ohta Y."/>
            <person name="Nagano Y."/>
            <person name="Tsubouchi T."/>
            <person name="Mori K."/>
            <person name="Usui K."/>
            <person name="Kamekura M."/>
            <person name="Usami R."/>
            <person name="Takaki Y."/>
            <person name="Hatada Y."/>
        </authorList>
    </citation>
    <scope>NUCLEOTIDE SEQUENCE [LARGE SCALE GENOMIC DNA]</scope>
    <source>
        <strain evidence="3 4">JCM 16109</strain>
    </source>
</reference>
<dbReference type="PANTHER" id="PTHR43674">
    <property type="entry name" value="NITRILASE C965.09-RELATED"/>
    <property type="match status" value="1"/>
</dbReference>
<keyword evidence="4" id="KW-1185">Reference proteome</keyword>
<evidence type="ECO:0000313" key="3">
    <source>
        <dbReference type="EMBL" id="GAD51828.1"/>
    </source>
</evidence>
<dbReference type="PROSITE" id="PS50263">
    <property type="entry name" value="CN_HYDROLASE"/>
    <property type="match status" value="1"/>
</dbReference>
<dbReference type="SUPFAM" id="SSF56317">
    <property type="entry name" value="Carbon-nitrogen hydrolase"/>
    <property type="match status" value="1"/>
</dbReference>
<dbReference type="GO" id="GO:0016811">
    <property type="term" value="F:hydrolase activity, acting on carbon-nitrogen (but not peptide) bonds, in linear amides"/>
    <property type="evidence" value="ECO:0007669"/>
    <property type="project" value="UniProtKB-ARBA"/>
</dbReference>